<dbReference type="OrthoDB" id="5868600at2759"/>
<keyword evidence="2" id="KW-1185">Reference proteome</keyword>
<evidence type="ECO:0000313" key="2">
    <source>
        <dbReference type="Proteomes" id="UP000271087"/>
    </source>
</evidence>
<protein>
    <submittedName>
        <fullName evidence="1 3">Uncharacterized protein</fullName>
    </submittedName>
</protein>
<dbReference type="Proteomes" id="UP000271087">
    <property type="component" value="Unassembled WGS sequence"/>
</dbReference>
<reference evidence="1 2" key="2">
    <citation type="submission" date="2018-08" db="EMBL/GenBank/DDBJ databases">
        <authorList>
            <person name="Laetsch R D."/>
            <person name="Stevens L."/>
            <person name="Kumar S."/>
            <person name="Blaxter L. M."/>
        </authorList>
    </citation>
    <scope>NUCLEOTIDE SEQUENCE [LARGE SCALE GENOMIC DNA]</scope>
</reference>
<evidence type="ECO:0000313" key="1">
    <source>
        <dbReference type="EMBL" id="VDK83750.1"/>
    </source>
</evidence>
<sequence length="441" mass="50108">MIDNTVEIRTDLQTEPLPLSGPFRIVDIRFTAPPLYPFGLTGSDLPQETRKQSILLNGGTRKFKNGRKIFSEDSAETTDQRNANLLESKATDFWSENLQRSKNTGYEIDEAKLIAMNRPKIFSGSENQRYEQDVKLANSRKGAKPIFSLRETEGDSNDSDLVVMNLKSDYHGILTPKPITSPMQFINGINDRMKYKNQKYTGYLNLNPGNFCPPGTTTSNQPWNPWSSIAQSGKIWTSTNQLPNVMNRFLTSASQYQPNYQQNPTTWDTASVIQEPIDQFVAPITPVNNHFDNSVQMTLSNRNNSWMMPNRATPLDRSWHLLNGIQIPVHPIYTGYTESSPPEIPLSNVPSIARINPASNEVNFYNRLLMLPTMTAMKSNYQKIDAETDDYNSKKEQKDSKSRIHLEKDYPINRELKTSLITDLMENRRSLIPASESLISS</sequence>
<reference evidence="3" key="1">
    <citation type="submission" date="2016-06" db="UniProtKB">
        <authorList>
            <consortium name="WormBaseParasite"/>
        </authorList>
    </citation>
    <scope>IDENTIFICATION</scope>
</reference>
<proteinExistence type="predicted"/>
<accession>A0A182EFE3</accession>
<name>A0A182EFE3_ONCOC</name>
<dbReference type="WBParaSite" id="nOo.2.0.1.t06809-RA">
    <property type="protein sequence ID" value="nOo.2.0.1.t06809-RA"/>
    <property type="gene ID" value="nOo.2.0.1.g06809"/>
</dbReference>
<dbReference type="AlphaFoldDB" id="A0A182EFE3"/>
<evidence type="ECO:0000313" key="3">
    <source>
        <dbReference type="WBParaSite" id="nOo.2.0.1.t06809-RA"/>
    </source>
</evidence>
<organism evidence="3">
    <name type="scientific">Onchocerca ochengi</name>
    <name type="common">Filarial nematode worm</name>
    <dbReference type="NCBI Taxonomy" id="42157"/>
    <lineage>
        <taxon>Eukaryota</taxon>
        <taxon>Metazoa</taxon>
        <taxon>Ecdysozoa</taxon>
        <taxon>Nematoda</taxon>
        <taxon>Chromadorea</taxon>
        <taxon>Rhabditida</taxon>
        <taxon>Spirurina</taxon>
        <taxon>Spiruromorpha</taxon>
        <taxon>Filarioidea</taxon>
        <taxon>Onchocercidae</taxon>
        <taxon>Onchocerca</taxon>
    </lineage>
</organism>
<dbReference type="EMBL" id="UYRW01002219">
    <property type="protein sequence ID" value="VDK83750.1"/>
    <property type="molecule type" value="Genomic_DNA"/>
</dbReference>
<gene>
    <name evidence="1" type="ORF">NOO_LOCUS6809</name>
</gene>